<dbReference type="Pfam" id="PF03745">
    <property type="entry name" value="DUF309"/>
    <property type="match status" value="1"/>
</dbReference>
<proteinExistence type="predicted"/>
<name>A0AB39BTL1_9BACI</name>
<gene>
    <name evidence="1" type="ORF">AB3N04_02585</name>
</gene>
<dbReference type="Gene3D" id="1.10.3450.10">
    <property type="entry name" value="TTHA0068-like"/>
    <property type="match status" value="1"/>
</dbReference>
<protein>
    <submittedName>
        <fullName evidence="1">DUF309 domain-containing protein</fullName>
    </submittedName>
</protein>
<dbReference type="SUPFAM" id="SSF140663">
    <property type="entry name" value="TTHA0068-like"/>
    <property type="match status" value="1"/>
</dbReference>
<dbReference type="AlphaFoldDB" id="A0AB39BTL1"/>
<dbReference type="InterPro" id="IPR005500">
    <property type="entry name" value="DUF309"/>
</dbReference>
<dbReference type="RefSeq" id="WP_368504588.1">
    <property type="nucleotide sequence ID" value="NZ_CP162551.1"/>
</dbReference>
<dbReference type="EMBL" id="CP162551">
    <property type="protein sequence ID" value="XDI37222.1"/>
    <property type="molecule type" value="Genomic_DNA"/>
</dbReference>
<organism evidence="1">
    <name type="scientific">Alkalihalophilus sp. As8PL</name>
    <dbReference type="NCBI Taxonomy" id="3237103"/>
    <lineage>
        <taxon>Bacteria</taxon>
        <taxon>Bacillati</taxon>
        <taxon>Bacillota</taxon>
        <taxon>Bacilli</taxon>
        <taxon>Bacillales</taxon>
        <taxon>Bacillaceae</taxon>
        <taxon>Alkalihalophilus</taxon>
    </lineage>
</organism>
<accession>A0AB39BTL1</accession>
<evidence type="ECO:0000313" key="1">
    <source>
        <dbReference type="EMBL" id="XDI37222.1"/>
    </source>
</evidence>
<sequence length="170" mass="20405">MYSSAYLDYLIEFHATRDYFECHEILEEHWKHDPPGKRKLYWVGLIQLAVALYHERRQNIIGAKRMFRSSLRIIELEQKEFELLGIDVVLLKKMILDRLNQTDAVFIDFTIPIIDDQLLGECEKLSSERQLIWGKKSSLELDQLIHKHTLRDRTDVIEERQRKLLKKQKK</sequence>
<dbReference type="PANTHER" id="PTHR34796">
    <property type="entry name" value="EXPRESSED PROTEIN"/>
    <property type="match status" value="1"/>
</dbReference>
<dbReference type="PANTHER" id="PTHR34796:SF1">
    <property type="entry name" value="EXPRESSED PROTEIN"/>
    <property type="match status" value="1"/>
</dbReference>
<dbReference type="InterPro" id="IPR023203">
    <property type="entry name" value="TTHA0068_sf"/>
</dbReference>
<reference evidence="1" key="1">
    <citation type="submission" date="2024-07" db="EMBL/GenBank/DDBJ databases">
        <title>Identification and characteristics of an arsenic-resistant bacterial isolate, which belongs to a novel species.</title>
        <authorList>
            <person name="Juszczyk A."/>
            <person name="Kowalczyk A."/>
            <person name="Was K."/>
            <person name="Kosowicz W."/>
            <person name="Budzyn A."/>
            <person name="Latowski D."/>
        </authorList>
    </citation>
    <scope>NUCLEOTIDE SEQUENCE</scope>
    <source>
        <strain evidence="1">As8PL</strain>
    </source>
</reference>